<feature type="compositionally biased region" description="Basic and acidic residues" evidence="1">
    <location>
        <begin position="236"/>
        <end position="249"/>
    </location>
</feature>
<feature type="compositionally biased region" description="Low complexity" evidence="1">
    <location>
        <begin position="28"/>
        <end position="45"/>
    </location>
</feature>
<protein>
    <submittedName>
        <fullName evidence="3">Uncharacterized protein</fullName>
    </submittedName>
</protein>
<dbReference type="Proteomes" id="UP000053263">
    <property type="component" value="Unassembled WGS sequence"/>
</dbReference>
<dbReference type="AlphaFoldDB" id="A0A0C9T5I8"/>
<proteinExistence type="predicted"/>
<accession>A0A0C9T5I8</accession>
<name>A0A0C9T5I8_PLICR</name>
<feature type="region of interest" description="Disordered" evidence="1">
    <location>
        <begin position="25"/>
        <end position="47"/>
    </location>
</feature>
<gene>
    <name evidence="3" type="ORF">PLICRDRAFT_32940</name>
</gene>
<evidence type="ECO:0000256" key="2">
    <source>
        <dbReference type="SAM" id="SignalP"/>
    </source>
</evidence>
<feature type="chain" id="PRO_5002220247" evidence="2">
    <location>
        <begin position="21"/>
        <end position="336"/>
    </location>
</feature>
<keyword evidence="2" id="KW-0732">Signal</keyword>
<sequence>MSTLTTCADILFNFLSLLVAGPYPAAMSDSSTSTPPSETTRTKTPARPAWARIVGGSGRKDATQNDDGTNAFIAEAPVESVTVSDLAAEPSAHRHHAPESPESIFASPCTPLKRTSELPLVNPWSPSPSSSFSFSGPNASLVTDTSSVMDETFPTFSPFSSANRTMQSDTSAGEGSSMLTGLGITGVCGDGSFDGLGLGLVSKFADLSMDREHAEDGCGNLSQTFLEEAVFTFKSMERESREKSARADGDEREEEDAAELSGTSLDGAFSPTHDASTPNRPKVIHDNIFFASPRSHPSPIGMRRDASMPTISSSLKRFSLIEGGQRGKQPVHAWKL</sequence>
<organism evidence="3 4">
    <name type="scientific">Plicaturopsis crispa FD-325 SS-3</name>
    <dbReference type="NCBI Taxonomy" id="944288"/>
    <lineage>
        <taxon>Eukaryota</taxon>
        <taxon>Fungi</taxon>
        <taxon>Dikarya</taxon>
        <taxon>Basidiomycota</taxon>
        <taxon>Agaricomycotina</taxon>
        <taxon>Agaricomycetes</taxon>
        <taxon>Agaricomycetidae</taxon>
        <taxon>Amylocorticiales</taxon>
        <taxon>Amylocorticiaceae</taxon>
        <taxon>Plicatura</taxon>
        <taxon>Plicaturopsis crispa</taxon>
    </lineage>
</organism>
<dbReference type="HOGENOM" id="CLU_826724_0_0_1"/>
<evidence type="ECO:0000313" key="4">
    <source>
        <dbReference type="Proteomes" id="UP000053263"/>
    </source>
</evidence>
<keyword evidence="4" id="KW-1185">Reference proteome</keyword>
<evidence type="ECO:0000313" key="3">
    <source>
        <dbReference type="EMBL" id="KII83363.1"/>
    </source>
</evidence>
<reference evidence="3 4" key="1">
    <citation type="submission" date="2014-06" db="EMBL/GenBank/DDBJ databases">
        <title>Evolutionary Origins and Diversification of the Mycorrhizal Mutualists.</title>
        <authorList>
            <consortium name="DOE Joint Genome Institute"/>
            <consortium name="Mycorrhizal Genomics Consortium"/>
            <person name="Kohler A."/>
            <person name="Kuo A."/>
            <person name="Nagy L.G."/>
            <person name="Floudas D."/>
            <person name="Copeland A."/>
            <person name="Barry K.W."/>
            <person name="Cichocki N."/>
            <person name="Veneault-Fourrey C."/>
            <person name="LaButti K."/>
            <person name="Lindquist E.A."/>
            <person name="Lipzen A."/>
            <person name="Lundell T."/>
            <person name="Morin E."/>
            <person name="Murat C."/>
            <person name="Riley R."/>
            <person name="Ohm R."/>
            <person name="Sun H."/>
            <person name="Tunlid A."/>
            <person name="Henrissat B."/>
            <person name="Grigoriev I.V."/>
            <person name="Hibbett D.S."/>
            <person name="Martin F."/>
        </authorList>
    </citation>
    <scope>NUCLEOTIDE SEQUENCE [LARGE SCALE GENOMIC DNA]</scope>
    <source>
        <strain evidence="3 4">FD-325 SS-3</strain>
    </source>
</reference>
<feature type="region of interest" description="Disordered" evidence="1">
    <location>
        <begin position="88"/>
        <end position="109"/>
    </location>
</feature>
<dbReference type="EMBL" id="KN832578">
    <property type="protein sequence ID" value="KII83363.1"/>
    <property type="molecule type" value="Genomic_DNA"/>
</dbReference>
<feature type="signal peptide" evidence="2">
    <location>
        <begin position="1"/>
        <end position="20"/>
    </location>
</feature>
<feature type="region of interest" description="Disordered" evidence="1">
    <location>
        <begin position="236"/>
        <end position="281"/>
    </location>
</feature>
<evidence type="ECO:0000256" key="1">
    <source>
        <dbReference type="SAM" id="MobiDB-lite"/>
    </source>
</evidence>